<evidence type="ECO:0000256" key="1">
    <source>
        <dbReference type="SAM" id="SignalP"/>
    </source>
</evidence>
<dbReference type="RefSeq" id="WP_093411824.1">
    <property type="nucleotide sequence ID" value="NZ_BMEW01000004.1"/>
</dbReference>
<keyword evidence="1" id="KW-0732">Signal</keyword>
<dbReference type="SUPFAM" id="SSF159594">
    <property type="entry name" value="XCC0632-like"/>
    <property type="match status" value="1"/>
</dbReference>
<dbReference type="InterPro" id="IPR005586">
    <property type="entry name" value="ABC_trans_aux"/>
</dbReference>
<dbReference type="Proteomes" id="UP000186559">
    <property type="component" value="Chromosome"/>
</dbReference>
<dbReference type="STRING" id="1229727.Ga0080559_TMP1834"/>
<reference evidence="3 4" key="1">
    <citation type="submission" date="2016-03" db="EMBL/GenBank/DDBJ databases">
        <title>Deep-sea bacteria in the southern Pacific.</title>
        <authorList>
            <person name="Tang K."/>
        </authorList>
    </citation>
    <scope>NUCLEOTIDE SEQUENCE [LARGE SCALE GENOMIC DNA]</scope>
    <source>
        <strain evidence="3 4">JLT2016</strain>
    </source>
</reference>
<dbReference type="EMBL" id="CP014796">
    <property type="protein sequence ID" value="APX22630.1"/>
    <property type="molecule type" value="Genomic_DNA"/>
</dbReference>
<gene>
    <name evidence="3" type="ORF">Ga0080559_TMP1834</name>
</gene>
<organism evidence="3 4">
    <name type="scientific">Salipiger profundus</name>
    <dbReference type="NCBI Taxonomy" id="1229727"/>
    <lineage>
        <taxon>Bacteria</taxon>
        <taxon>Pseudomonadati</taxon>
        <taxon>Pseudomonadota</taxon>
        <taxon>Alphaproteobacteria</taxon>
        <taxon>Rhodobacterales</taxon>
        <taxon>Roseobacteraceae</taxon>
        <taxon>Salipiger</taxon>
    </lineage>
</organism>
<evidence type="ECO:0000259" key="2">
    <source>
        <dbReference type="Pfam" id="PF03886"/>
    </source>
</evidence>
<evidence type="ECO:0000313" key="4">
    <source>
        <dbReference type="Proteomes" id="UP000186559"/>
    </source>
</evidence>
<dbReference type="AlphaFoldDB" id="A0A1U7D3I4"/>
<dbReference type="OrthoDB" id="9808689at2"/>
<dbReference type="KEGG" id="tpro:Ga0080559_TMP1834"/>
<feature type="chain" id="PRO_5010572537" evidence="1">
    <location>
        <begin position="23"/>
        <end position="201"/>
    </location>
</feature>
<protein>
    <submittedName>
        <fullName evidence="3">Cholesterol transport system auxiliary component</fullName>
    </submittedName>
</protein>
<keyword evidence="4" id="KW-1185">Reference proteome</keyword>
<proteinExistence type="predicted"/>
<feature type="signal peptide" evidence="1">
    <location>
        <begin position="1"/>
        <end position="22"/>
    </location>
</feature>
<dbReference type="Gene3D" id="3.40.50.10610">
    <property type="entry name" value="ABC-type transport auxiliary lipoprotein component"/>
    <property type="match status" value="1"/>
</dbReference>
<feature type="domain" description="ABC-type transport auxiliary lipoprotein component" evidence="2">
    <location>
        <begin position="33"/>
        <end position="193"/>
    </location>
</feature>
<name>A0A1U7D3I4_9RHOB</name>
<evidence type="ECO:0000313" key="3">
    <source>
        <dbReference type="EMBL" id="APX22630.1"/>
    </source>
</evidence>
<dbReference type="Pfam" id="PF03886">
    <property type="entry name" value="ABC_trans_aux"/>
    <property type="match status" value="1"/>
</dbReference>
<sequence length="201" mass="21739" precursor="true">MWMRLTLLPLVLATAGCGALSALDDAARPLEIYELRTPGIETTARRRNVELVVEEPIASGALSTERIMVRPARLQAQYLPDVRWADPAPVMLRTLLLRSLAETGAFTSVGRQPLASVGDYALLGELTDFQAEPVAGSEAAEVRVRLMLRLVRERDASVVASRTFDAVEQSADTGPDSLVAAFDRATAALIAEVLPWVIAET</sequence>
<dbReference type="PROSITE" id="PS51257">
    <property type="entry name" value="PROKAR_LIPOPROTEIN"/>
    <property type="match status" value="1"/>
</dbReference>
<accession>A0A1U7D3I4</accession>